<dbReference type="Gene3D" id="2.40.340.10">
    <property type="entry name" value="MoeA, C-terminal, domain IV"/>
    <property type="match status" value="1"/>
</dbReference>
<keyword evidence="9 11" id="KW-0501">Molybdenum cofactor biosynthesis</keyword>
<keyword evidence="7 11" id="KW-0479">Metal-binding</keyword>
<dbReference type="InterPro" id="IPR036135">
    <property type="entry name" value="MoeA_linker/N_sf"/>
</dbReference>
<dbReference type="Pfam" id="PF03453">
    <property type="entry name" value="MoeA_N"/>
    <property type="match status" value="1"/>
</dbReference>
<dbReference type="GO" id="GO:0046872">
    <property type="term" value="F:metal ion binding"/>
    <property type="evidence" value="ECO:0007669"/>
    <property type="project" value="UniProtKB-UniRule"/>
</dbReference>
<dbReference type="STRING" id="410764.GA0061103_4615"/>
<dbReference type="Gene3D" id="3.90.105.10">
    <property type="entry name" value="Molybdopterin biosynthesis moea protein, domain 2"/>
    <property type="match status" value="1"/>
</dbReference>
<dbReference type="EMBL" id="FMAG01000004">
    <property type="protein sequence ID" value="SCB33420.1"/>
    <property type="molecule type" value="Genomic_DNA"/>
</dbReference>
<comment type="function">
    <text evidence="2 11">Catalyzes the insertion of molybdate into adenylated molybdopterin with the concomitant release of AMP.</text>
</comment>
<dbReference type="AlphaFoldDB" id="A0A1C3W072"/>
<gene>
    <name evidence="13" type="ORF">GA0061103_4615</name>
</gene>
<keyword evidence="8 11" id="KW-0460">Magnesium</keyword>
<evidence type="ECO:0000256" key="9">
    <source>
        <dbReference type="ARBA" id="ARBA00023150"/>
    </source>
</evidence>
<comment type="cofactor">
    <cofactor evidence="1 11">
        <name>Mg(2+)</name>
        <dbReference type="ChEBI" id="CHEBI:18420"/>
    </cofactor>
</comment>
<comment type="pathway">
    <text evidence="3 11">Cofactor biosynthesis; molybdopterin biosynthesis.</text>
</comment>
<comment type="similarity">
    <text evidence="4 11">Belongs to the MoeA family.</text>
</comment>
<keyword evidence="6 11" id="KW-0808">Transferase</keyword>
<dbReference type="InterPro" id="IPR036688">
    <property type="entry name" value="MoeA_C_domain_IV_sf"/>
</dbReference>
<dbReference type="SUPFAM" id="SSF63882">
    <property type="entry name" value="MoeA N-terminal region -like"/>
    <property type="match status" value="1"/>
</dbReference>
<proteinExistence type="inferred from homology"/>
<evidence type="ECO:0000256" key="1">
    <source>
        <dbReference type="ARBA" id="ARBA00001946"/>
    </source>
</evidence>
<dbReference type="SUPFAM" id="SSF53218">
    <property type="entry name" value="Molybdenum cofactor biosynthesis proteins"/>
    <property type="match status" value="1"/>
</dbReference>
<dbReference type="InterPro" id="IPR038987">
    <property type="entry name" value="MoeA-like"/>
</dbReference>
<evidence type="ECO:0000256" key="11">
    <source>
        <dbReference type="RuleBase" id="RU365090"/>
    </source>
</evidence>
<feature type="domain" description="MoaB/Mog" evidence="12">
    <location>
        <begin position="178"/>
        <end position="317"/>
    </location>
</feature>
<evidence type="ECO:0000259" key="12">
    <source>
        <dbReference type="SMART" id="SM00852"/>
    </source>
</evidence>
<keyword evidence="5 11" id="KW-0500">Molybdenum</keyword>
<organism evidence="13 14">
    <name type="scientific">Rhizobium multihospitium</name>
    <dbReference type="NCBI Taxonomy" id="410764"/>
    <lineage>
        <taxon>Bacteria</taxon>
        <taxon>Pseudomonadati</taxon>
        <taxon>Pseudomonadota</taxon>
        <taxon>Alphaproteobacteria</taxon>
        <taxon>Hyphomicrobiales</taxon>
        <taxon>Rhizobiaceae</taxon>
        <taxon>Rhizobium/Agrobacterium group</taxon>
        <taxon>Rhizobium</taxon>
    </lineage>
</organism>
<keyword evidence="14" id="KW-1185">Reference proteome</keyword>
<reference evidence="14" key="1">
    <citation type="submission" date="2016-08" db="EMBL/GenBank/DDBJ databases">
        <authorList>
            <person name="Varghese N."/>
            <person name="Submissions Spin"/>
        </authorList>
    </citation>
    <scope>NUCLEOTIDE SEQUENCE [LARGE SCALE GENOMIC DNA]</scope>
    <source>
        <strain evidence="14">HAMBI 2975</strain>
    </source>
</reference>
<dbReference type="GO" id="GO:0061599">
    <property type="term" value="F:molybdopterin molybdotransferase activity"/>
    <property type="evidence" value="ECO:0007669"/>
    <property type="project" value="UniProtKB-UniRule"/>
</dbReference>
<dbReference type="PROSITE" id="PS01079">
    <property type="entry name" value="MOCF_BIOSYNTHESIS_2"/>
    <property type="match status" value="1"/>
</dbReference>
<name>A0A1C3W072_9HYPH</name>
<accession>A0A1C3W072</accession>
<dbReference type="InterPro" id="IPR008284">
    <property type="entry name" value="MoCF_biosynth_CS"/>
</dbReference>
<comment type="catalytic activity">
    <reaction evidence="10">
        <text>adenylyl-molybdopterin + molybdate = Mo-molybdopterin + AMP + H(+)</text>
        <dbReference type="Rhea" id="RHEA:35047"/>
        <dbReference type="ChEBI" id="CHEBI:15378"/>
        <dbReference type="ChEBI" id="CHEBI:36264"/>
        <dbReference type="ChEBI" id="CHEBI:62727"/>
        <dbReference type="ChEBI" id="CHEBI:71302"/>
        <dbReference type="ChEBI" id="CHEBI:456215"/>
        <dbReference type="EC" id="2.10.1.1"/>
    </reaction>
</comment>
<dbReference type="Proteomes" id="UP000199101">
    <property type="component" value="Unassembled WGS sequence"/>
</dbReference>
<dbReference type="Gene3D" id="2.170.190.11">
    <property type="entry name" value="Molybdopterin biosynthesis moea protein, domain 3"/>
    <property type="match status" value="1"/>
</dbReference>
<dbReference type="InterPro" id="IPR005111">
    <property type="entry name" value="MoeA_C_domain_IV"/>
</dbReference>
<sequence>MPISPDMAAARASALVLPVMKSERLELLAAMGRILARVPVAETAVPPFDNSAMDGYAINAGELIGTGPWTVPIIGIAAAGTIVRPEPGTCRAIRILTGAALPSGFDTVIMQERCERKGDTVTIFERPRPGQNVKRAGEDVQEGQALLEIGDVLTPERLPLLAGAGVASVEVFRRIRVAVLCTGSELRSAGEPLGAGQIYNSNGILVSAMLREHAWIEVEELGIVRDNRQLITEIIQKAARNYDVTITTGGVSAGDEDHVAAAVIESGGSLDVVKVAMRPGKPLKIGRIGISLFAGLPGNPNAALVCLRYIVLPALRKMAAKSEFGTKWFPAISASTYPKRADRTEFVPFRTVGHNPNGLPLIVFLGQGSSASLSAIAMAEGIARLPSELSTMEPGVRIDVDFFRRS</sequence>
<dbReference type="CDD" id="cd00887">
    <property type="entry name" value="MoeA"/>
    <property type="match status" value="1"/>
</dbReference>
<dbReference type="EC" id="2.10.1.1" evidence="11"/>
<dbReference type="GO" id="GO:0006777">
    <property type="term" value="P:Mo-molybdopterin cofactor biosynthetic process"/>
    <property type="evidence" value="ECO:0007669"/>
    <property type="project" value="UniProtKB-UniRule"/>
</dbReference>
<dbReference type="PANTHER" id="PTHR10192">
    <property type="entry name" value="MOLYBDOPTERIN BIOSYNTHESIS PROTEIN"/>
    <property type="match status" value="1"/>
</dbReference>
<dbReference type="Gene3D" id="3.40.980.10">
    <property type="entry name" value="MoaB/Mog-like domain"/>
    <property type="match status" value="1"/>
</dbReference>
<evidence type="ECO:0000256" key="3">
    <source>
        <dbReference type="ARBA" id="ARBA00005046"/>
    </source>
</evidence>
<evidence type="ECO:0000256" key="10">
    <source>
        <dbReference type="ARBA" id="ARBA00047317"/>
    </source>
</evidence>
<dbReference type="FunFam" id="3.40.980.10:FF:000004">
    <property type="entry name" value="Molybdopterin molybdenumtransferase"/>
    <property type="match status" value="1"/>
</dbReference>
<dbReference type="NCBIfam" id="NF045515">
    <property type="entry name" value="Glp_gephyrin"/>
    <property type="match status" value="1"/>
</dbReference>
<dbReference type="SMART" id="SM00852">
    <property type="entry name" value="MoCF_biosynth"/>
    <property type="match status" value="1"/>
</dbReference>
<evidence type="ECO:0000256" key="8">
    <source>
        <dbReference type="ARBA" id="ARBA00022842"/>
    </source>
</evidence>
<dbReference type="InterPro" id="IPR036425">
    <property type="entry name" value="MoaB/Mog-like_dom_sf"/>
</dbReference>
<dbReference type="Pfam" id="PF00994">
    <property type="entry name" value="MoCF_biosynth"/>
    <property type="match status" value="1"/>
</dbReference>
<evidence type="ECO:0000313" key="13">
    <source>
        <dbReference type="EMBL" id="SCB33420.1"/>
    </source>
</evidence>
<evidence type="ECO:0000256" key="6">
    <source>
        <dbReference type="ARBA" id="ARBA00022679"/>
    </source>
</evidence>
<evidence type="ECO:0000313" key="14">
    <source>
        <dbReference type="Proteomes" id="UP000199101"/>
    </source>
</evidence>
<evidence type="ECO:0000256" key="7">
    <source>
        <dbReference type="ARBA" id="ARBA00022723"/>
    </source>
</evidence>
<dbReference type="NCBIfam" id="TIGR00177">
    <property type="entry name" value="molyb_syn"/>
    <property type="match status" value="1"/>
</dbReference>
<evidence type="ECO:0000256" key="5">
    <source>
        <dbReference type="ARBA" id="ARBA00022505"/>
    </source>
</evidence>
<dbReference type="Pfam" id="PF03454">
    <property type="entry name" value="MoeA_C"/>
    <property type="match status" value="1"/>
</dbReference>
<dbReference type="UniPathway" id="UPA00344"/>
<dbReference type="InterPro" id="IPR001453">
    <property type="entry name" value="MoaB/Mog_dom"/>
</dbReference>
<dbReference type="GO" id="GO:0005829">
    <property type="term" value="C:cytosol"/>
    <property type="evidence" value="ECO:0007669"/>
    <property type="project" value="TreeGrafter"/>
</dbReference>
<dbReference type="InterPro" id="IPR005110">
    <property type="entry name" value="MoeA_linker/N"/>
</dbReference>
<evidence type="ECO:0000256" key="4">
    <source>
        <dbReference type="ARBA" id="ARBA00010763"/>
    </source>
</evidence>
<evidence type="ECO:0000256" key="2">
    <source>
        <dbReference type="ARBA" id="ARBA00002901"/>
    </source>
</evidence>
<protein>
    <recommendedName>
        <fullName evidence="11">Molybdopterin molybdenumtransferase</fullName>
        <ecNumber evidence="11">2.10.1.1</ecNumber>
    </recommendedName>
</protein>
<dbReference type="PANTHER" id="PTHR10192:SF5">
    <property type="entry name" value="GEPHYRIN"/>
    <property type="match status" value="1"/>
</dbReference>
<dbReference type="SUPFAM" id="SSF63867">
    <property type="entry name" value="MoeA C-terminal domain-like"/>
    <property type="match status" value="1"/>
</dbReference>